<proteinExistence type="predicted"/>
<keyword evidence="2" id="KW-1185">Reference proteome</keyword>
<protein>
    <submittedName>
        <fullName evidence="1">Uncharacterized protein</fullName>
    </submittedName>
</protein>
<accession>A0A3G1L3J9</accession>
<organism evidence="1 2">
    <name type="scientific">Synechococcus phage S-CBWM1</name>
    <dbReference type="NCBI Taxonomy" id="2053653"/>
    <lineage>
        <taxon>Viruses</taxon>
        <taxon>Duplodnaviria</taxon>
        <taxon>Heunggongvirae</taxon>
        <taxon>Uroviricota</taxon>
        <taxon>Caudoviricetes</taxon>
        <taxon>Aokuangvirus</taxon>
        <taxon>Aokuangvirus SCBWM1</taxon>
    </lineage>
</organism>
<sequence length="59" mass="7165">MKKSRVYYASYRVYKTRCYEYVQPVPFDKKRREIPTSVNCLYNLEYVSVEDSIRSLDTI</sequence>
<dbReference type="Proteomes" id="UP000274731">
    <property type="component" value="Segment"/>
</dbReference>
<evidence type="ECO:0000313" key="2">
    <source>
        <dbReference type="Proteomes" id="UP000274731"/>
    </source>
</evidence>
<reference evidence="1 2" key="1">
    <citation type="journal article" date="2018" name="Environ. Microbiol.">
        <title>Novel phage-host interactions and evolution as revealed by a cyanomyovirus isolated from an estuarine environment.</title>
        <authorList>
            <person name="Xu Y."/>
            <person name="Zhang R."/>
            <person name="Wang N."/>
            <person name="Cai L."/>
            <person name="Tong Y."/>
            <person name="Sun Q."/>
            <person name="Chen F."/>
            <person name="Jiao N."/>
        </authorList>
    </citation>
    <scope>NUCLEOTIDE SEQUENCE [LARGE SCALE GENOMIC DNA]</scope>
</reference>
<evidence type="ECO:0000313" key="1">
    <source>
        <dbReference type="EMBL" id="ATW62762.1"/>
    </source>
</evidence>
<dbReference type="EMBL" id="MG450654">
    <property type="protein sequence ID" value="ATW62762.1"/>
    <property type="molecule type" value="Genomic_DNA"/>
</dbReference>
<name>A0A3G1L3J9_9CAUD</name>
<gene>
    <name evidence="1" type="ORF">SCBWM1_gp78</name>
</gene>